<evidence type="ECO:0000256" key="2">
    <source>
        <dbReference type="SAM" id="SignalP"/>
    </source>
</evidence>
<protein>
    <submittedName>
        <fullName evidence="3">DUF2242 domain-containing protein</fullName>
    </submittedName>
</protein>
<keyword evidence="4" id="KW-1185">Reference proteome</keyword>
<dbReference type="EMBL" id="CP097636">
    <property type="protein sequence ID" value="URI09212.1"/>
    <property type="molecule type" value="Genomic_DNA"/>
</dbReference>
<feature type="chain" id="PRO_5046997435" evidence="2">
    <location>
        <begin position="22"/>
        <end position="193"/>
    </location>
</feature>
<dbReference type="RefSeq" id="WP_250197444.1">
    <property type="nucleotide sequence ID" value="NZ_CP097636.1"/>
</dbReference>
<feature type="compositionally biased region" description="Low complexity" evidence="1">
    <location>
        <begin position="180"/>
        <end position="193"/>
    </location>
</feature>
<dbReference type="PROSITE" id="PS51257">
    <property type="entry name" value="PROKAR_LIPOPROTEIN"/>
    <property type="match status" value="1"/>
</dbReference>
<dbReference type="Pfam" id="PF10001">
    <property type="entry name" value="DUF2242"/>
    <property type="match status" value="1"/>
</dbReference>
<organism evidence="3 4">
    <name type="scientific">Aquincola tertiaricarbonis</name>
    <dbReference type="NCBI Taxonomy" id="391953"/>
    <lineage>
        <taxon>Bacteria</taxon>
        <taxon>Pseudomonadati</taxon>
        <taxon>Pseudomonadota</taxon>
        <taxon>Betaproteobacteria</taxon>
        <taxon>Burkholderiales</taxon>
        <taxon>Sphaerotilaceae</taxon>
        <taxon>Aquincola</taxon>
    </lineage>
</organism>
<accession>A0ABY4SAV0</accession>
<feature type="region of interest" description="Disordered" evidence="1">
    <location>
        <begin position="174"/>
        <end position="193"/>
    </location>
</feature>
<dbReference type="Proteomes" id="UP001056201">
    <property type="component" value="Chromosome 2"/>
</dbReference>
<keyword evidence="2" id="KW-0732">Signal</keyword>
<sequence length="193" mass="20462">MRPLLAALLATGLLLTGCATTQRSRNITYETFQSDDTHARHYDASGAQACEAARRALLSQGYLVGQAKNDYVNGRKNFQPERETHVEIDLRVTCAPEGDDGSTAVVFVTALQDRYALKKSSTSASLGVGALGSLSLPFSASDDSLVKVASQTIADATFYERFFALIDRYLDRTGPPPPQTAASAASAPGAAAN</sequence>
<name>A0ABY4SAV0_AQUTE</name>
<evidence type="ECO:0000313" key="4">
    <source>
        <dbReference type="Proteomes" id="UP001056201"/>
    </source>
</evidence>
<feature type="signal peptide" evidence="2">
    <location>
        <begin position="1"/>
        <end position="21"/>
    </location>
</feature>
<proteinExistence type="predicted"/>
<evidence type="ECO:0000256" key="1">
    <source>
        <dbReference type="SAM" id="MobiDB-lite"/>
    </source>
</evidence>
<evidence type="ECO:0000313" key="3">
    <source>
        <dbReference type="EMBL" id="URI09212.1"/>
    </source>
</evidence>
<gene>
    <name evidence="3" type="ORF">MW290_26980</name>
</gene>
<reference evidence="3" key="1">
    <citation type="submission" date="2022-05" db="EMBL/GenBank/DDBJ databases">
        <title>An RpoN-dependent PEP-CTERM gene is involved in floc formation of an Aquincola tertiaricarbonis strain.</title>
        <authorList>
            <person name="Qiu D."/>
            <person name="Xia M."/>
        </authorList>
    </citation>
    <scope>NUCLEOTIDE SEQUENCE</scope>
    <source>
        <strain evidence="3">RN12</strain>
    </source>
</reference>
<dbReference type="InterPro" id="IPR018718">
    <property type="entry name" value="DUF2242"/>
</dbReference>